<comment type="caution">
    <text evidence="9">The sequence shown here is derived from an EMBL/GenBank/DDBJ whole genome shotgun (WGS) entry which is preliminary data.</text>
</comment>
<dbReference type="CDD" id="cd09280">
    <property type="entry name" value="RNase_HI_eukaryote_like"/>
    <property type="match status" value="1"/>
</dbReference>
<feature type="non-terminal residue" evidence="9">
    <location>
        <position position="200"/>
    </location>
</feature>
<dbReference type="PANTHER" id="PTHR10642">
    <property type="entry name" value="RIBONUCLEASE H1"/>
    <property type="match status" value="1"/>
</dbReference>
<evidence type="ECO:0000256" key="6">
    <source>
        <dbReference type="ARBA" id="ARBA00022759"/>
    </source>
</evidence>
<keyword evidence="6" id="KW-0255">Endonuclease</keyword>
<evidence type="ECO:0000256" key="1">
    <source>
        <dbReference type="ARBA" id="ARBA00000077"/>
    </source>
</evidence>
<dbReference type="Proteomes" id="UP001150238">
    <property type="component" value="Unassembled WGS sequence"/>
</dbReference>
<dbReference type="PROSITE" id="PS50879">
    <property type="entry name" value="RNASE_H_1"/>
    <property type="match status" value="1"/>
</dbReference>
<dbReference type="EMBL" id="JANVFS010000002">
    <property type="protein sequence ID" value="KAJ4494561.1"/>
    <property type="molecule type" value="Genomic_DNA"/>
</dbReference>
<dbReference type="GO" id="GO:0046872">
    <property type="term" value="F:metal ion binding"/>
    <property type="evidence" value="ECO:0007669"/>
    <property type="project" value="UniProtKB-KW"/>
</dbReference>
<dbReference type="InterPro" id="IPR002156">
    <property type="entry name" value="RNaseH_domain"/>
</dbReference>
<comment type="similarity">
    <text evidence="2">Belongs to the RNase H family.</text>
</comment>
<dbReference type="GO" id="GO:0004523">
    <property type="term" value="F:RNA-DNA hybrid ribonuclease activity"/>
    <property type="evidence" value="ECO:0007669"/>
    <property type="project" value="UniProtKB-EC"/>
</dbReference>
<protein>
    <recommendedName>
        <fullName evidence="3">ribonuclease H</fullName>
        <ecNumber evidence="3">3.1.26.4</ecNumber>
    </recommendedName>
</protein>
<dbReference type="Gene3D" id="3.30.420.10">
    <property type="entry name" value="Ribonuclease H-like superfamily/Ribonuclease H"/>
    <property type="match status" value="1"/>
</dbReference>
<accession>A0A9W9AHA0</accession>
<comment type="catalytic activity">
    <reaction evidence="1">
        <text>Endonucleolytic cleavage to 5'-phosphomonoester.</text>
        <dbReference type="EC" id="3.1.26.4"/>
    </reaction>
</comment>
<dbReference type="GO" id="GO:0043137">
    <property type="term" value="P:DNA replication, removal of RNA primer"/>
    <property type="evidence" value="ECO:0007669"/>
    <property type="project" value="TreeGrafter"/>
</dbReference>
<organism evidence="9 11">
    <name type="scientific">Lentinula lateritia</name>
    <dbReference type="NCBI Taxonomy" id="40482"/>
    <lineage>
        <taxon>Eukaryota</taxon>
        <taxon>Fungi</taxon>
        <taxon>Dikarya</taxon>
        <taxon>Basidiomycota</taxon>
        <taxon>Agaricomycotina</taxon>
        <taxon>Agaricomycetes</taxon>
        <taxon>Agaricomycetidae</taxon>
        <taxon>Agaricales</taxon>
        <taxon>Marasmiineae</taxon>
        <taxon>Omphalotaceae</taxon>
        <taxon>Lentinula</taxon>
    </lineage>
</organism>
<gene>
    <name evidence="10" type="ORF">C8J55DRAFT_414727</name>
    <name evidence="9" type="ORF">C8J55DRAFT_426998</name>
</gene>
<dbReference type="AlphaFoldDB" id="A0A9W9AHA0"/>
<dbReference type="PANTHER" id="PTHR10642:SF26">
    <property type="entry name" value="RIBONUCLEASE H1"/>
    <property type="match status" value="1"/>
</dbReference>
<sequence>MEVSSVVIPQRVCKDTPPKIPLDIPIHHLEIDHLYQQTLKSAKEPSEALAEFYGSVYYHTNPISVYTDGSCLDNGEEFAVAGSGVCYGIESHKNMSRRVPGPGKPTNNRGEAYAVLLVLMEIDPRRTLVIYTDSTYVIKECCFYAGKHLSMGWKIPNGDLLKDMCSLLKHRLASTTFVWVKGHSGNPLNDKADALAKEAA</sequence>
<dbReference type="InterPro" id="IPR036397">
    <property type="entry name" value="RNaseH_sf"/>
</dbReference>
<evidence type="ECO:0000256" key="4">
    <source>
        <dbReference type="ARBA" id="ARBA00022722"/>
    </source>
</evidence>
<evidence type="ECO:0000259" key="8">
    <source>
        <dbReference type="PROSITE" id="PS50879"/>
    </source>
</evidence>
<evidence type="ECO:0000313" key="9">
    <source>
        <dbReference type="EMBL" id="KAJ4482892.1"/>
    </source>
</evidence>
<reference evidence="9" key="1">
    <citation type="submission" date="2022-08" db="EMBL/GenBank/DDBJ databases">
        <authorList>
            <consortium name="DOE Joint Genome Institute"/>
            <person name="Min B."/>
            <person name="Riley R."/>
            <person name="Sierra-Patev S."/>
            <person name="Naranjo-Ortiz M."/>
            <person name="Looney B."/>
            <person name="Konkel Z."/>
            <person name="Slot J.C."/>
            <person name="Sakamoto Y."/>
            <person name="Steenwyk J.L."/>
            <person name="Rokas A."/>
            <person name="Carro J."/>
            <person name="Camarero S."/>
            <person name="Ferreira P."/>
            <person name="Molpeceres G."/>
            <person name="Ruiz-Duenas F.J."/>
            <person name="Serrano A."/>
            <person name="Henrissat B."/>
            <person name="Drula E."/>
            <person name="Hughes K.W."/>
            <person name="Mata J.L."/>
            <person name="Ishikawa N.K."/>
            <person name="Vargas-Isla R."/>
            <person name="Ushijima S."/>
            <person name="Smith C.A."/>
            <person name="Ahrendt S."/>
            <person name="Andreopoulos W."/>
            <person name="He G."/>
            <person name="Labutti K."/>
            <person name="Lipzen A."/>
            <person name="Ng V."/>
            <person name="Sandor L."/>
            <person name="Barry K."/>
            <person name="Martinez A.T."/>
            <person name="Xiao Y."/>
            <person name="Gibbons J.G."/>
            <person name="Terashima K."/>
            <person name="Hibbett D.S."/>
            <person name="Grigoriev I.V."/>
        </authorList>
    </citation>
    <scope>NUCLEOTIDE SEQUENCE</scope>
    <source>
        <strain evidence="9">Sp2 HRB7682 ss15</strain>
    </source>
</reference>
<evidence type="ECO:0000256" key="3">
    <source>
        <dbReference type="ARBA" id="ARBA00012180"/>
    </source>
</evidence>
<name>A0A9W9AHA0_9AGAR</name>
<dbReference type="EMBL" id="JANVFS010000013">
    <property type="protein sequence ID" value="KAJ4482892.1"/>
    <property type="molecule type" value="Genomic_DNA"/>
</dbReference>
<dbReference type="InterPro" id="IPR012337">
    <property type="entry name" value="RNaseH-like_sf"/>
</dbReference>
<dbReference type="EC" id="3.1.26.4" evidence="3"/>
<keyword evidence="7" id="KW-0378">Hydrolase</keyword>
<feature type="domain" description="RNase H type-1" evidence="8">
    <location>
        <begin position="59"/>
        <end position="200"/>
    </location>
</feature>
<keyword evidence="5" id="KW-0479">Metal-binding</keyword>
<dbReference type="SUPFAM" id="SSF53098">
    <property type="entry name" value="Ribonuclease H-like"/>
    <property type="match status" value="1"/>
</dbReference>
<evidence type="ECO:0000256" key="7">
    <source>
        <dbReference type="ARBA" id="ARBA00022801"/>
    </source>
</evidence>
<dbReference type="InterPro" id="IPR050092">
    <property type="entry name" value="RNase_H"/>
</dbReference>
<evidence type="ECO:0000313" key="10">
    <source>
        <dbReference type="EMBL" id="KAJ4494561.1"/>
    </source>
</evidence>
<evidence type="ECO:0000256" key="2">
    <source>
        <dbReference type="ARBA" id="ARBA00005300"/>
    </source>
</evidence>
<reference evidence="9" key="2">
    <citation type="journal article" date="2023" name="Proc. Natl. Acad. Sci. U.S.A.">
        <title>A global phylogenomic analysis of the shiitake genus Lentinula.</title>
        <authorList>
            <person name="Sierra-Patev S."/>
            <person name="Min B."/>
            <person name="Naranjo-Ortiz M."/>
            <person name="Looney B."/>
            <person name="Konkel Z."/>
            <person name="Slot J.C."/>
            <person name="Sakamoto Y."/>
            <person name="Steenwyk J.L."/>
            <person name="Rokas A."/>
            <person name="Carro J."/>
            <person name="Camarero S."/>
            <person name="Ferreira P."/>
            <person name="Molpeceres G."/>
            <person name="Ruiz-Duenas F.J."/>
            <person name="Serrano A."/>
            <person name="Henrissat B."/>
            <person name="Drula E."/>
            <person name="Hughes K.W."/>
            <person name="Mata J.L."/>
            <person name="Ishikawa N.K."/>
            <person name="Vargas-Isla R."/>
            <person name="Ushijima S."/>
            <person name="Smith C.A."/>
            <person name="Donoghue J."/>
            <person name="Ahrendt S."/>
            <person name="Andreopoulos W."/>
            <person name="He G."/>
            <person name="LaButti K."/>
            <person name="Lipzen A."/>
            <person name="Ng V."/>
            <person name="Riley R."/>
            <person name="Sandor L."/>
            <person name="Barry K."/>
            <person name="Martinez A.T."/>
            <person name="Xiao Y."/>
            <person name="Gibbons J.G."/>
            <person name="Terashima K."/>
            <person name="Grigoriev I.V."/>
            <person name="Hibbett D."/>
        </authorList>
    </citation>
    <scope>NUCLEOTIDE SEQUENCE</scope>
    <source>
        <strain evidence="9">Sp2 HRB7682 ss15</strain>
    </source>
</reference>
<dbReference type="GO" id="GO:0003676">
    <property type="term" value="F:nucleic acid binding"/>
    <property type="evidence" value="ECO:0007669"/>
    <property type="project" value="InterPro"/>
</dbReference>
<dbReference type="Pfam" id="PF00075">
    <property type="entry name" value="RNase_H"/>
    <property type="match status" value="1"/>
</dbReference>
<proteinExistence type="inferred from homology"/>
<evidence type="ECO:0000256" key="5">
    <source>
        <dbReference type="ARBA" id="ARBA00022723"/>
    </source>
</evidence>
<evidence type="ECO:0000313" key="11">
    <source>
        <dbReference type="Proteomes" id="UP001150238"/>
    </source>
</evidence>
<keyword evidence="4" id="KW-0540">Nuclease</keyword>